<sequence>MMNHLNLCDYGKAKVYLWKTEKTSEKLFSEISNKLRSLYEKINYDDLFHHLYTYIKYINGSDSDLFIRYEEKICDCNINKNIKDDDYFFSIFKNANYVRRNGNLSISYIDLIDKNIKIDRMNFFSNIFMSIGIHELYDEDIYSNDDCANKSIEKKKKKKKKKRKKKKKKKKKNREEEEEDDENFQHEENGYFNKLNENIINLINSYNNIFFSNSCVFIQRVLVIPSSDKYDDIIMMKIMEINDNFLYKNKNEDINKNNNISNISKDKQISRIEEFKNQEKKNNTGLGFLLKPNISFIKNSPYYDSSNNSELSILNNSDTKHINENSCSGFNENEKSLSNKKNKDSKNVVNNKLRKKYSSHFLRMFNKSLAKEYKSLNVNSDSDDSDDYKLENSIKQKNNDMTDNLNDMENISNSDINEIKKKKNDKHFSFICDNFHNFKIIIFLPSIKKHFNIQYNKFFQAIIFNIFYIFIFFLYDLLTKDKMWKYIHTLIDNTNYEKINDQKVRNDSILEERKNNRLIKKKKFNLKNNSNESMVDKLNTHENVSNSNNNIYNSIKKYYNDIKISKLDKENHISTKKESLLYEGIYKIAKSSTNEENENNKKDKYEEDESEEEEENEEEDDDDSDDSDDNSDDDDNDDNDDYDDDDDCDDDDDDDGDDNDDDSDDNEDEIEDNEDEIKSSENNIEDEKKSIEDYEGEGKKKRKKSVRREKKRKRKFSKVKNYTCRIKKKEGDIFLLLGSPLDSLEIYMNCYEISKMQDDFIYEGNIIFCIILSTYLYIVQNWINFCKLNNNENYPFKFAEIIENMILQTYEKLLPSKNTNYSNFFFDTSYSGSLKEKSHNYNFHFSLYNNDHSNDATSTTKNINLFINLLNDNDDNFKREDDLMDIEDYYFFNILIKPHNILLYLVSFIEYKLNEVLSNFQNSSCAHEYFCDYLLCYLNYLLMLKKKRYIFLLSNKYSYVVEKFEYNLYIKYYMQLALIYKYIGAFRKFSFTIYLLCLRFFLNKQFYLSYFFLNNLLPFYNLPSIHFNFSFRRTTKSNENNDFNSDEILQFQDNNCFNHYIHNIFVNRTNKINVPFYWLRKTEQTLSKENVCVEKNENKVINSNNDNNSNNNDKKEFIRQDSIRSVIDIYINNKLEKTNMRPEENKNILNTYETNLIKNSSNIEDDKNIIEERKKDNCYNYYMENVLKNVYIYSIFDNLFNSSNFFNVSNLFNFCSRDISSKSIFHLNKHTKKLQIYKKNKKTYNTLLQYDILCFLSSILKEINYSTDLAFCNLLMLLFLHKHLSKQKQKEILYTIYETLNKKKKYIYFPPFINLILDEKRKKKNRNYLRKLDEDNNFNNISSSTDSSKMYDLSTESSSSFDFISFSNVDSHKKITYEEKLKSKKIKPKKKNSKKENKLHFLYGFTEGRCSPLPILVNIEYVNKSYNNEKIYKKVELSNTKKKEADIDLNEYKDVFKYNPFTEEEKNVKIQNICAVNEIKNVIVTLKNTLSINLVLNNVALISSGISIENYPTSVILLSKKKNNLTKVQLSFKAKETGMLFPLGISYCISYFYFNQYLLYDTSILRKYFMDDNFFYKYNKKCNDNYENEIRKVSENTQSFEYINKENNDIIQKNALYNFYLNHINSHVHGIKEKENINLYCSENDKVLYNKIKLLHYVFKLSNICSIFVIDNYFSLKSEIKLFNFSKYINIKSLLNDKSYLKKFFINSNKEVLSKEQTILNDEKDIFQRNHLHEEKIEGKNYENKESNRNNKINLKNSFLDEKKKYINDKKKSCNNYDNENINKTNECLTTNIDIKKKNRNSDNVNNLCMSDVVDKSNLFNEHNKSDCIDKNIKYNSEKDDVDFNRKKNVQSCNLSDFTRSLSINSKCYLNKKSSKKTSMCTSSSVLSSASKSSSLFLSSSFSSKLSEKESSSEGINDFQSSSGSLVNLQKPLNYYELRKDKSENFDDINDNYYFSCDPRYSELLEGEIKFLCLIFENKSNINIDYINITVRHNNKINGDYFIKFFFDNAFCLKSKHENNKEKIIRIKKNKPLKVKKNYSLYIPIRCIGSILINECDINILYSSNKNSSYYALQNLNLKINVKKNISIENIFYFPYVSFNYKDILNELLNSNYYDSNIIKKLGSLKRENNEKSYENNKEIIHDINFLKTKSFKYKDINIDNYLEKKNTQKKDSNINRSLNYNDNYDSDNNNDKIKNFKNYTTMNNLVTKEDSFNSFNKMNVIKKDNDINQTYKYKESLNICTDNKYIFLELYIKNFSGYVNYCKTKKLKRRPMCIVDKENNLSKWILWIKRIKRKKKIIFENEEDILKYFLQYLDFYVYLTFSRHKKTGILSVYSSYLNNVHIHNKTISDFFFNFKKNNNNNNNRIEKNETDKEEKHFFLKLDDEEKLYKRNNSLGEKNRESFFLSNGLNILKTSVNNEEENISSKNLNIEKFSRYLKKEEKKEDNNCNTTTTTHNNNNSENFQLKLKINKLFHNSFVNDIFYPYILIKPKFHNCKKRNSVIIPKCSKTLNFTDIKKIGIKKKYFESSVNEFFCVKIFIENLSLIDLGKYTLIIYPSNLNCIKIIGSLNISGYLYKDDFIFSKKNKNVDNFPNKKSSSKKLHFLHSFNVYSLFTGKVLFYIALYFHDFHTLLFYHEPILVTVV</sequence>
<feature type="transmembrane region" description="Helical" evidence="2">
    <location>
        <begin position="2603"/>
        <end position="2625"/>
    </location>
</feature>
<evidence type="ECO:0000313" key="5">
    <source>
        <dbReference type="Proteomes" id="UP000220797"/>
    </source>
</evidence>
<dbReference type="PANTHER" id="PTHR21512">
    <property type="entry name" value="TRAFFICKING PROTEIN PARTICLE COMPLEX SUBUNIT 9"/>
    <property type="match status" value="1"/>
</dbReference>
<dbReference type="GO" id="GO:0005802">
    <property type="term" value="C:trans-Golgi network"/>
    <property type="evidence" value="ECO:0007669"/>
    <property type="project" value="TreeGrafter"/>
</dbReference>
<gene>
    <name evidence="4" type="ORF">PGAL8A_00083100</name>
</gene>
<feature type="region of interest" description="Disordered" evidence="1">
    <location>
        <begin position="325"/>
        <end position="350"/>
    </location>
</feature>
<evidence type="ECO:0000256" key="2">
    <source>
        <dbReference type="SAM" id="Phobius"/>
    </source>
</evidence>
<feature type="domain" description="Trs120/TRAPPC9 first Ig-like" evidence="3">
    <location>
        <begin position="1440"/>
        <end position="1541"/>
    </location>
</feature>
<keyword evidence="2" id="KW-1133">Transmembrane helix</keyword>
<feature type="compositionally biased region" description="Acidic residues" evidence="1">
    <location>
        <begin position="606"/>
        <end position="675"/>
    </location>
</feature>
<reference evidence="4" key="1">
    <citation type="submission" date="2015-04" db="EMBL/GenBank/DDBJ databases">
        <authorList>
            <consortium name="Pathogen Informatics"/>
        </authorList>
    </citation>
    <scope>NUCLEOTIDE SEQUENCE [LARGE SCALE GENOMIC DNA]</scope>
    <source>
        <strain evidence="4">8A</strain>
    </source>
</reference>
<dbReference type="EMBL" id="CVMV01000013">
    <property type="protein sequence ID" value="CRG93127.1"/>
    <property type="molecule type" value="Genomic_DNA"/>
</dbReference>
<dbReference type="OrthoDB" id="27962at2759"/>
<comment type="caution">
    <text evidence="4">The sequence shown here is derived from an EMBL/GenBank/DDBJ whole genome shotgun (WGS) entry which is preliminary data.</text>
</comment>
<accession>A0A1J1GPB7</accession>
<feature type="compositionally biased region" description="Basic and acidic residues" evidence="1">
    <location>
        <begin position="685"/>
        <end position="698"/>
    </location>
</feature>
<feature type="compositionally biased region" description="Basic residues" evidence="1">
    <location>
        <begin position="699"/>
        <end position="714"/>
    </location>
</feature>
<evidence type="ECO:0000259" key="3">
    <source>
        <dbReference type="Pfam" id="PF26254"/>
    </source>
</evidence>
<feature type="compositionally biased region" description="Basic residues" evidence="1">
    <location>
        <begin position="154"/>
        <end position="172"/>
    </location>
</feature>
<dbReference type="Proteomes" id="UP000220797">
    <property type="component" value="Unassembled WGS sequence"/>
</dbReference>
<name>A0A1J1GPB7_PLAGA</name>
<feature type="region of interest" description="Disordered" evidence="1">
    <location>
        <begin position="593"/>
        <end position="714"/>
    </location>
</feature>
<keyword evidence="5" id="KW-1185">Reference proteome</keyword>
<feature type="region of interest" description="Disordered" evidence="1">
    <location>
        <begin position="154"/>
        <end position="184"/>
    </location>
</feature>
<dbReference type="InterPro" id="IPR013935">
    <property type="entry name" value="Trs120_TRAPPC9"/>
</dbReference>
<dbReference type="PANTHER" id="PTHR21512:SF5">
    <property type="entry name" value="TRAFFICKING PROTEIN PARTICLE COMPLEX SUBUNIT 9"/>
    <property type="match status" value="1"/>
</dbReference>
<feature type="transmembrane region" description="Helical" evidence="2">
    <location>
        <begin position="760"/>
        <end position="778"/>
    </location>
</feature>
<keyword evidence="2" id="KW-0472">Membrane</keyword>
<dbReference type="InterPro" id="IPR058565">
    <property type="entry name" value="Ig_TRAPPC9_Trs120_1st"/>
</dbReference>
<keyword evidence="2" id="KW-0812">Transmembrane</keyword>
<evidence type="ECO:0000313" key="4">
    <source>
        <dbReference type="EMBL" id="CRG93127.1"/>
    </source>
</evidence>
<organism evidence="4 5">
    <name type="scientific">Plasmodium gallinaceum</name>
    <dbReference type="NCBI Taxonomy" id="5849"/>
    <lineage>
        <taxon>Eukaryota</taxon>
        <taxon>Sar</taxon>
        <taxon>Alveolata</taxon>
        <taxon>Apicomplexa</taxon>
        <taxon>Aconoidasida</taxon>
        <taxon>Haemosporida</taxon>
        <taxon>Plasmodiidae</taxon>
        <taxon>Plasmodium</taxon>
        <taxon>Plasmodium (Haemamoeba)</taxon>
    </lineage>
</organism>
<feature type="compositionally biased region" description="Basic and acidic residues" evidence="1">
    <location>
        <begin position="332"/>
        <end position="346"/>
    </location>
</feature>
<protein>
    <recommendedName>
        <fullName evidence="3">Trs120/TRAPPC9 first Ig-like domain-containing protein</fullName>
    </recommendedName>
</protein>
<proteinExistence type="predicted"/>
<dbReference type="RefSeq" id="XP_028525949.1">
    <property type="nucleotide sequence ID" value="XM_028670788.1"/>
</dbReference>
<evidence type="ECO:0000256" key="1">
    <source>
        <dbReference type="SAM" id="MobiDB-lite"/>
    </source>
</evidence>
<dbReference type="VEuPathDB" id="PlasmoDB:PGAL8A_00083100"/>
<dbReference type="GeneID" id="39729355"/>
<dbReference type="Pfam" id="PF26254">
    <property type="entry name" value="Ig_TRAPPC9-Trs120_1st"/>
    <property type="match status" value="1"/>
</dbReference>
<feature type="transmembrane region" description="Helical" evidence="2">
    <location>
        <begin position="458"/>
        <end position="478"/>
    </location>
</feature>